<dbReference type="OrthoDB" id="9795415at2"/>
<dbReference type="PANTHER" id="PTHR43245">
    <property type="entry name" value="BIFUNCTIONAL POLYMYXIN RESISTANCE PROTEIN ARNA"/>
    <property type="match status" value="1"/>
</dbReference>
<dbReference type="Pfam" id="PF01370">
    <property type="entry name" value="Epimerase"/>
    <property type="match status" value="1"/>
</dbReference>
<sequence length="296" mass="32020">MRALIIGAGGFIGTALCRKMHENDKDFVAHYRTRKGGVSNCIIGSISILEGSFDWANMLGQVGCVIYCAGNNGATPSLCHQANVVDPLALTRKAIECGVDRFIYLSSAKVFGDVSQSLAFSVRVNNLSPVEEYAQSKVDAERALMAAVAGTSMELVIIRPPMVYGAGSKGGVTALANIAKKGIPLPFASVNNRRSVIHVDRLCDFIVHCINHPRAAEQPWLVSDGVDRSLPELIRHISQPSKPRLLPFPPSLLNKVLCLMGKKRRADSLFADFQIDIQDTVDILGWDPLSVDCGGF</sequence>
<evidence type="ECO:0000313" key="2">
    <source>
        <dbReference type="EMBL" id="ROS01842.1"/>
    </source>
</evidence>
<evidence type="ECO:0000313" key="3">
    <source>
        <dbReference type="Proteomes" id="UP000275394"/>
    </source>
</evidence>
<dbReference type="PANTHER" id="PTHR43245:SF58">
    <property type="entry name" value="BLL5923 PROTEIN"/>
    <property type="match status" value="1"/>
</dbReference>
<dbReference type="Proteomes" id="UP000275394">
    <property type="component" value="Unassembled WGS sequence"/>
</dbReference>
<dbReference type="AlphaFoldDB" id="A0A3N2DQ83"/>
<gene>
    <name evidence="2" type="ORF">EDC56_2291</name>
</gene>
<protein>
    <submittedName>
        <fullName evidence="2">Nucleoside-diphosphate-sugar epimerase</fullName>
    </submittedName>
</protein>
<dbReference type="InterPro" id="IPR001509">
    <property type="entry name" value="Epimerase_deHydtase"/>
</dbReference>
<feature type="domain" description="NAD-dependent epimerase/dehydratase" evidence="1">
    <location>
        <begin position="3"/>
        <end position="218"/>
    </location>
</feature>
<dbReference type="Gene3D" id="3.40.50.720">
    <property type="entry name" value="NAD(P)-binding Rossmann-like Domain"/>
    <property type="match status" value="1"/>
</dbReference>
<keyword evidence="3" id="KW-1185">Reference proteome</keyword>
<name>A0A3N2DQ83_9GAMM</name>
<dbReference type="RefSeq" id="WP_123712597.1">
    <property type="nucleotide sequence ID" value="NZ_RKHR01000004.1"/>
</dbReference>
<dbReference type="EMBL" id="RKHR01000004">
    <property type="protein sequence ID" value="ROS01842.1"/>
    <property type="molecule type" value="Genomic_DNA"/>
</dbReference>
<dbReference type="InterPro" id="IPR050177">
    <property type="entry name" value="Lipid_A_modif_metabolic_enz"/>
</dbReference>
<organism evidence="2 3">
    <name type="scientific">Sinobacterium caligoides</name>
    <dbReference type="NCBI Taxonomy" id="933926"/>
    <lineage>
        <taxon>Bacteria</taxon>
        <taxon>Pseudomonadati</taxon>
        <taxon>Pseudomonadota</taxon>
        <taxon>Gammaproteobacteria</taxon>
        <taxon>Cellvibrionales</taxon>
        <taxon>Spongiibacteraceae</taxon>
        <taxon>Sinobacterium</taxon>
    </lineage>
</organism>
<comment type="caution">
    <text evidence="2">The sequence shown here is derived from an EMBL/GenBank/DDBJ whole genome shotgun (WGS) entry which is preliminary data.</text>
</comment>
<reference evidence="2 3" key="1">
    <citation type="submission" date="2018-11" db="EMBL/GenBank/DDBJ databases">
        <title>Genomic Encyclopedia of Type Strains, Phase IV (KMG-IV): sequencing the most valuable type-strain genomes for metagenomic binning, comparative biology and taxonomic classification.</title>
        <authorList>
            <person name="Goeker M."/>
        </authorList>
    </citation>
    <scope>NUCLEOTIDE SEQUENCE [LARGE SCALE GENOMIC DNA]</scope>
    <source>
        <strain evidence="2 3">DSM 100316</strain>
    </source>
</reference>
<dbReference type="SUPFAM" id="SSF51735">
    <property type="entry name" value="NAD(P)-binding Rossmann-fold domains"/>
    <property type="match status" value="1"/>
</dbReference>
<proteinExistence type="predicted"/>
<dbReference type="InterPro" id="IPR036291">
    <property type="entry name" value="NAD(P)-bd_dom_sf"/>
</dbReference>
<evidence type="ECO:0000259" key="1">
    <source>
        <dbReference type="Pfam" id="PF01370"/>
    </source>
</evidence>
<accession>A0A3N2DQ83</accession>